<dbReference type="EMBL" id="FWWR01000009">
    <property type="protein sequence ID" value="SMB86402.1"/>
    <property type="molecule type" value="Genomic_DNA"/>
</dbReference>
<dbReference type="RefSeq" id="WP_084230531.1">
    <property type="nucleotide sequence ID" value="NZ_FWWR01000009.1"/>
</dbReference>
<evidence type="ECO:0000313" key="2">
    <source>
        <dbReference type="Proteomes" id="UP000192368"/>
    </source>
</evidence>
<evidence type="ECO:0000313" key="1">
    <source>
        <dbReference type="EMBL" id="SMB86402.1"/>
    </source>
</evidence>
<gene>
    <name evidence="1" type="ORF">SAMN00017477_0893</name>
</gene>
<organism evidence="1 2">
    <name type="scientific">Peptoniphilus asaccharolyticus DSM 20463</name>
    <dbReference type="NCBI Taxonomy" id="573058"/>
    <lineage>
        <taxon>Bacteria</taxon>
        <taxon>Bacillati</taxon>
        <taxon>Bacillota</taxon>
        <taxon>Tissierellia</taxon>
        <taxon>Tissierellales</taxon>
        <taxon>Peptoniphilaceae</taxon>
        <taxon>Peptoniphilus</taxon>
    </lineage>
</organism>
<keyword evidence="2" id="KW-1185">Reference proteome</keyword>
<reference evidence="2" key="1">
    <citation type="submission" date="2017-04" db="EMBL/GenBank/DDBJ databases">
        <authorList>
            <person name="Varghese N."/>
            <person name="Submissions S."/>
        </authorList>
    </citation>
    <scope>NUCLEOTIDE SEQUENCE [LARGE SCALE GENOMIC DNA]</scope>
    <source>
        <strain evidence="2">DSM 20463</strain>
    </source>
</reference>
<dbReference type="OrthoDB" id="1698711at2"/>
<name>A0A1W1UZ49_PEPAS</name>
<dbReference type="AlphaFoldDB" id="A0A1W1UZ49"/>
<dbReference type="Proteomes" id="UP000192368">
    <property type="component" value="Unassembled WGS sequence"/>
</dbReference>
<protein>
    <submittedName>
        <fullName evidence="1">Uncharacterized protein</fullName>
    </submittedName>
</protein>
<proteinExistence type="predicted"/>
<accession>A0A1W1UZ49</accession>
<sequence>MVKNTNFKEGQLIIYKNMIGKIKKIRNHEAFIWFHTGDTAALTNLDDCIPIINDYCIEELLKK</sequence>
<dbReference type="STRING" id="573058.SAMN00017477_0893"/>